<name>A0AAD7NKG1_9AGAR</name>
<protein>
    <submittedName>
        <fullName evidence="1">Uncharacterized protein</fullName>
    </submittedName>
</protein>
<dbReference type="AlphaFoldDB" id="A0AAD7NKG1"/>
<dbReference type="InterPro" id="IPR027796">
    <property type="entry name" value="OTT_1508_deam-like"/>
</dbReference>
<proteinExistence type="predicted"/>
<dbReference type="Pfam" id="PF14441">
    <property type="entry name" value="OTT_1508_deam"/>
    <property type="match status" value="1"/>
</dbReference>
<reference evidence="1" key="1">
    <citation type="submission" date="2023-03" db="EMBL/GenBank/DDBJ databases">
        <title>Massive genome expansion in bonnet fungi (Mycena s.s.) driven by repeated elements and novel gene families across ecological guilds.</title>
        <authorList>
            <consortium name="Lawrence Berkeley National Laboratory"/>
            <person name="Harder C.B."/>
            <person name="Miyauchi S."/>
            <person name="Viragh M."/>
            <person name="Kuo A."/>
            <person name="Thoen E."/>
            <person name="Andreopoulos B."/>
            <person name="Lu D."/>
            <person name="Skrede I."/>
            <person name="Drula E."/>
            <person name="Henrissat B."/>
            <person name="Morin E."/>
            <person name="Kohler A."/>
            <person name="Barry K."/>
            <person name="LaButti K."/>
            <person name="Morin E."/>
            <person name="Salamov A."/>
            <person name="Lipzen A."/>
            <person name="Mereny Z."/>
            <person name="Hegedus B."/>
            <person name="Baldrian P."/>
            <person name="Stursova M."/>
            <person name="Weitz H."/>
            <person name="Taylor A."/>
            <person name="Grigoriev I.V."/>
            <person name="Nagy L.G."/>
            <person name="Martin F."/>
            <person name="Kauserud H."/>
        </authorList>
    </citation>
    <scope>NUCLEOTIDE SEQUENCE</scope>
    <source>
        <strain evidence="1">CBHHK182m</strain>
    </source>
</reference>
<sequence length="422" mass="46892">MSEEYENDFSDPDFLAVVAHDLLDEIHSTNFPQDYSSSKDARAKVLRRQQVAVLDSIANLCVYQERGQVVAIAAALHPGNTAIFVAENGGAIGNTVVDHLDEMFTKLKTIREALPQGEPVHSFVAIPQSPFEAALVDLDGVILRFSWAKFRRRLVKDRRLANFTLVVRDIVRTPAVERDNLPTEQRQLLAELQESSYLDHKELVHVAVDLGNLSRILNLGPNDRTVLGLRVLLVKISLFYEGVCKRKEIFAAWNAYLESRTPQTVKKQPDTLRWLQKVVSIREDAQRVARLATSDTLAGILRGVEIIAVPTQLDPKTIIKMNEKTIQGVLNAAQYDLKKEGGKTTAEYLEKLAATAGASRPDEEKLECASDQPRPVHCECALLAALHGLPLIPYIGTSKPSCGFCCMYFEAYRAVTKSTLGT</sequence>
<dbReference type="Proteomes" id="UP001215598">
    <property type="component" value="Unassembled WGS sequence"/>
</dbReference>
<gene>
    <name evidence="1" type="ORF">B0H16DRAFT_1798136</name>
</gene>
<keyword evidence="2" id="KW-1185">Reference proteome</keyword>
<comment type="caution">
    <text evidence="1">The sequence shown here is derived from an EMBL/GenBank/DDBJ whole genome shotgun (WGS) entry which is preliminary data.</text>
</comment>
<dbReference type="EMBL" id="JARKIB010000027">
    <property type="protein sequence ID" value="KAJ7764760.1"/>
    <property type="molecule type" value="Genomic_DNA"/>
</dbReference>
<organism evidence="1 2">
    <name type="scientific">Mycena metata</name>
    <dbReference type="NCBI Taxonomy" id="1033252"/>
    <lineage>
        <taxon>Eukaryota</taxon>
        <taxon>Fungi</taxon>
        <taxon>Dikarya</taxon>
        <taxon>Basidiomycota</taxon>
        <taxon>Agaricomycotina</taxon>
        <taxon>Agaricomycetes</taxon>
        <taxon>Agaricomycetidae</taxon>
        <taxon>Agaricales</taxon>
        <taxon>Marasmiineae</taxon>
        <taxon>Mycenaceae</taxon>
        <taxon>Mycena</taxon>
    </lineage>
</organism>
<evidence type="ECO:0000313" key="1">
    <source>
        <dbReference type="EMBL" id="KAJ7764760.1"/>
    </source>
</evidence>
<feature type="non-terminal residue" evidence="1">
    <location>
        <position position="422"/>
    </location>
</feature>
<evidence type="ECO:0000313" key="2">
    <source>
        <dbReference type="Proteomes" id="UP001215598"/>
    </source>
</evidence>
<accession>A0AAD7NKG1</accession>